<dbReference type="EMBL" id="FMSV02000148">
    <property type="protein sequence ID" value="SEH05049.1"/>
    <property type="molecule type" value="Genomic_DNA"/>
</dbReference>
<protein>
    <submittedName>
        <fullName evidence="1">Uncharacterized protein</fullName>
    </submittedName>
</protein>
<dbReference type="Proteomes" id="UP000236724">
    <property type="component" value="Unassembled WGS sequence"/>
</dbReference>
<sequence>MNSWWDTPSNSEFLSYIADQSWLGNIVLVYVPKHLPAGFIPGLKRVLNKRDVKHIERLNLKNYNPQNFTNLEEVLYDHFELGSESKYIPKKIKDIFHNLQADEIGALFLENISSPFKKHFCVFIDALRRHLLNINTNERQKVICIIDSVNITYDDIPDEVGIKKILYQEVFDKLDNLFGLRYLLEKNDSDHFGINNLVISYTSAFDYGFIEELSDLDDLFFSDISFINTSEKNEEWKNLCYKPAESLTKEDIWERWALGILEKKNGQIIYHVSFLKEKKKIKEIYKRIWNAELEIILPLIENIRFHIVENNKIIFPKNYFNIKTGLTKSDKYEFEIGEISFLMDTYLIKFIHFSATEKSKIKQFVRLCKGIRNDLSHMRNMTQNDLRLFFEGYKKISAMLKN</sequence>
<evidence type="ECO:0000313" key="1">
    <source>
        <dbReference type="EMBL" id="SEH05049.1"/>
    </source>
</evidence>
<evidence type="ECO:0000313" key="2">
    <source>
        <dbReference type="Proteomes" id="UP000236724"/>
    </source>
</evidence>
<proteinExistence type="predicted"/>
<name>A0A1H6F6Y0_9GAMM</name>
<accession>A0A1H6F6Y0</accession>
<reference evidence="1 2" key="1">
    <citation type="submission" date="2016-10" db="EMBL/GenBank/DDBJ databases">
        <authorList>
            <person name="de Groot N.N."/>
        </authorList>
    </citation>
    <scope>NUCLEOTIDE SEQUENCE [LARGE SCALE GENOMIC DNA]</scope>
    <source>
        <strain evidence="1">MBHS1</strain>
    </source>
</reference>
<dbReference type="AlphaFoldDB" id="A0A1H6F6Y0"/>
<keyword evidence="2" id="KW-1185">Reference proteome</keyword>
<dbReference type="RefSeq" id="WP_103919035.1">
    <property type="nucleotide sequence ID" value="NZ_FMSV02000148.1"/>
</dbReference>
<organism evidence="1 2">
    <name type="scientific">Candidatus Venteria ishoeyi</name>
    <dbReference type="NCBI Taxonomy" id="1899563"/>
    <lineage>
        <taxon>Bacteria</taxon>
        <taxon>Pseudomonadati</taxon>
        <taxon>Pseudomonadota</taxon>
        <taxon>Gammaproteobacteria</taxon>
        <taxon>Thiotrichales</taxon>
        <taxon>Thiotrichaceae</taxon>
        <taxon>Venteria</taxon>
    </lineage>
</organism>
<gene>
    <name evidence="1" type="ORF">MBHS_00902</name>
</gene>